<dbReference type="SUPFAM" id="SSF53850">
    <property type="entry name" value="Periplasmic binding protein-like II"/>
    <property type="match status" value="1"/>
</dbReference>
<proteinExistence type="inferred from homology"/>
<dbReference type="PANTHER" id="PTHR30537:SF35">
    <property type="entry name" value="TRANSCRIPTIONAL REGULATORY PROTEIN"/>
    <property type="match status" value="1"/>
</dbReference>
<keyword evidence="3" id="KW-0238">DNA-binding</keyword>
<protein>
    <submittedName>
        <fullName evidence="6">LysR family transcriptional regulator</fullName>
    </submittedName>
</protein>
<feature type="domain" description="HTH lysR-type" evidence="5">
    <location>
        <begin position="1"/>
        <end position="59"/>
    </location>
</feature>
<dbReference type="Pfam" id="PF03466">
    <property type="entry name" value="LysR_substrate"/>
    <property type="match status" value="1"/>
</dbReference>
<reference evidence="6 7" key="1">
    <citation type="submission" date="2018-11" db="EMBL/GenBank/DDBJ databases">
        <authorList>
            <person name="Ye M.-Q."/>
            <person name="Du Z.-J."/>
        </authorList>
    </citation>
    <scope>NUCLEOTIDE SEQUENCE [LARGE SCALE GENOMIC DNA]</scope>
    <source>
        <strain evidence="6 7">U0105</strain>
    </source>
</reference>
<gene>
    <name evidence="6" type="ORF">DRW07_14505</name>
</gene>
<dbReference type="SUPFAM" id="SSF46785">
    <property type="entry name" value="Winged helix' DNA-binding domain"/>
    <property type="match status" value="1"/>
</dbReference>
<evidence type="ECO:0000256" key="2">
    <source>
        <dbReference type="ARBA" id="ARBA00023015"/>
    </source>
</evidence>
<organism evidence="6 7">
    <name type="scientific">Alteromonas sediminis</name>
    <dbReference type="NCBI Taxonomy" id="2259342"/>
    <lineage>
        <taxon>Bacteria</taxon>
        <taxon>Pseudomonadati</taxon>
        <taxon>Pseudomonadota</taxon>
        <taxon>Gammaproteobacteria</taxon>
        <taxon>Alteromonadales</taxon>
        <taxon>Alteromonadaceae</taxon>
        <taxon>Alteromonas/Salinimonas group</taxon>
        <taxon>Alteromonas</taxon>
    </lineage>
</organism>
<dbReference type="Gene3D" id="1.10.10.10">
    <property type="entry name" value="Winged helix-like DNA-binding domain superfamily/Winged helix DNA-binding domain"/>
    <property type="match status" value="1"/>
</dbReference>
<dbReference type="Pfam" id="PF00126">
    <property type="entry name" value="HTH_1"/>
    <property type="match status" value="1"/>
</dbReference>
<dbReference type="GO" id="GO:0043565">
    <property type="term" value="F:sequence-specific DNA binding"/>
    <property type="evidence" value="ECO:0007669"/>
    <property type="project" value="TreeGrafter"/>
</dbReference>
<dbReference type="GO" id="GO:0003700">
    <property type="term" value="F:DNA-binding transcription factor activity"/>
    <property type="evidence" value="ECO:0007669"/>
    <property type="project" value="InterPro"/>
</dbReference>
<dbReference type="InterPro" id="IPR036388">
    <property type="entry name" value="WH-like_DNA-bd_sf"/>
</dbReference>
<dbReference type="Proteomes" id="UP000275281">
    <property type="component" value="Unassembled WGS sequence"/>
</dbReference>
<dbReference type="PANTHER" id="PTHR30537">
    <property type="entry name" value="HTH-TYPE TRANSCRIPTIONAL REGULATOR"/>
    <property type="match status" value="1"/>
</dbReference>
<evidence type="ECO:0000313" key="6">
    <source>
        <dbReference type="EMBL" id="RPJ66014.1"/>
    </source>
</evidence>
<name>A0A3N5Z672_9ALTE</name>
<dbReference type="GO" id="GO:0006351">
    <property type="term" value="P:DNA-templated transcription"/>
    <property type="evidence" value="ECO:0007669"/>
    <property type="project" value="TreeGrafter"/>
</dbReference>
<dbReference type="AlphaFoldDB" id="A0A3N5Z672"/>
<keyword evidence="7" id="KW-1185">Reference proteome</keyword>
<evidence type="ECO:0000256" key="4">
    <source>
        <dbReference type="ARBA" id="ARBA00023163"/>
    </source>
</evidence>
<evidence type="ECO:0000313" key="7">
    <source>
        <dbReference type="Proteomes" id="UP000275281"/>
    </source>
</evidence>
<dbReference type="InterPro" id="IPR058163">
    <property type="entry name" value="LysR-type_TF_proteobact-type"/>
</dbReference>
<dbReference type="InterPro" id="IPR005119">
    <property type="entry name" value="LysR_subst-bd"/>
</dbReference>
<evidence type="ECO:0000256" key="3">
    <source>
        <dbReference type="ARBA" id="ARBA00023125"/>
    </source>
</evidence>
<keyword evidence="2" id="KW-0805">Transcription regulation</keyword>
<dbReference type="EMBL" id="RPOK01000004">
    <property type="protein sequence ID" value="RPJ66014.1"/>
    <property type="molecule type" value="Genomic_DNA"/>
</dbReference>
<accession>A0A3N5Z672</accession>
<dbReference type="InterPro" id="IPR000847">
    <property type="entry name" value="LysR_HTH_N"/>
</dbReference>
<dbReference type="OrthoDB" id="9786526at2"/>
<dbReference type="FunFam" id="1.10.10.10:FF:000001">
    <property type="entry name" value="LysR family transcriptional regulator"/>
    <property type="match status" value="1"/>
</dbReference>
<evidence type="ECO:0000259" key="5">
    <source>
        <dbReference type="PROSITE" id="PS50931"/>
    </source>
</evidence>
<dbReference type="RefSeq" id="WP_124028645.1">
    <property type="nucleotide sequence ID" value="NZ_JBHRSN010000007.1"/>
</dbReference>
<comment type="caution">
    <text evidence="6">The sequence shown here is derived from an EMBL/GenBank/DDBJ whole genome shotgun (WGS) entry which is preliminary data.</text>
</comment>
<evidence type="ECO:0000256" key="1">
    <source>
        <dbReference type="ARBA" id="ARBA00009437"/>
    </source>
</evidence>
<dbReference type="PROSITE" id="PS50931">
    <property type="entry name" value="HTH_LYSR"/>
    <property type="match status" value="1"/>
</dbReference>
<dbReference type="Gene3D" id="3.40.190.290">
    <property type="match status" value="1"/>
</dbReference>
<sequence length="306" mass="34032">MDRLDTINAFVQVATLGSFVAAADRLDISPQLVSKYVAQLEARIGGRLLNRTTRKVSLTEGGERYLVRAQQILADFYDMENEMGQLQSQATGRLRINAPVSFAERHLASLLSDFQCANPQVEIDLQLNDRRIDIVDEGFDIALRIGHLQDTSYIAKRLTPIKMVLCASPDYIAKHGMPDNLDALKSHHYLHYSHETSPPTALAAWIDLARKNGKQSFVCNNGDVLTAMAIRGAGIAIQPTFICANALARGDLVSVLPDHAPPTMWLYAIYAHRQLLASKVRHFIDFASDYYGDNPYWDACKNSLGD</sequence>
<keyword evidence="4" id="KW-0804">Transcription</keyword>
<comment type="similarity">
    <text evidence="1">Belongs to the LysR transcriptional regulatory family.</text>
</comment>
<dbReference type="CDD" id="cd08422">
    <property type="entry name" value="PBP2_CrgA_like"/>
    <property type="match status" value="1"/>
</dbReference>
<dbReference type="InterPro" id="IPR036390">
    <property type="entry name" value="WH_DNA-bd_sf"/>
</dbReference>